<name>B8HZ74_CYAP4</name>
<evidence type="ECO:0000313" key="5">
    <source>
        <dbReference type="EMBL" id="ACL47722.1"/>
    </source>
</evidence>
<dbReference type="Gene3D" id="2.130.10.10">
    <property type="entry name" value="YVTN repeat-like/Quinoprotein amine dehydrogenase"/>
    <property type="match status" value="2"/>
</dbReference>
<dbReference type="KEGG" id="cyn:Cyan7425_0003"/>
<dbReference type="InterPro" id="IPR015943">
    <property type="entry name" value="WD40/YVTN_repeat-like_dom_sf"/>
</dbReference>
<evidence type="ECO:0000256" key="1">
    <source>
        <dbReference type="ARBA" id="ARBA00022574"/>
    </source>
</evidence>
<dbReference type="PROSITE" id="PS50294">
    <property type="entry name" value="WD_REPEATS_REGION"/>
    <property type="match status" value="1"/>
</dbReference>
<dbReference type="EMBL" id="CP001346">
    <property type="protein sequence ID" value="ACL47722.1"/>
    <property type="molecule type" value="Genomic_DNA"/>
</dbReference>
<dbReference type="eggNOG" id="COG2319">
    <property type="taxonomic scope" value="Bacteria"/>
</dbReference>
<dbReference type="AlphaFoldDB" id="B8HZ74"/>
<feature type="transmembrane region" description="Helical" evidence="4">
    <location>
        <begin position="12"/>
        <end position="36"/>
    </location>
</feature>
<dbReference type="PANTHER" id="PTHR22847:SF637">
    <property type="entry name" value="WD REPEAT DOMAIN 5B"/>
    <property type="match status" value="1"/>
</dbReference>
<sequence length="393" mass="43599">MKFVQNPISRIILIVIAVSATLGIIYGINQLGGWLWRDTSLVCRKEKLNALDVTADGKTLITGGKEIRVWDIVSGKKLYDSTTVGSTVKKMAGLSPATISTLNITPDQRLFITAASSLGGIGTQGQHEIQIWDLVNRQLLRTLKGHRDRVRFLAVSPDSHTLVSQDDSGVIQVWNLATGQVRQTLNTERRQRFPIVLSPDGKVFASMNKQGTVTFWNITTGQAVGKLQADPSHTPLAISDNNQTLLIQNAGDVKQFRDIATGRELTRLKGSYIEFPFTVDPRGEQVLIQTNTDLKLYNLLTGVELKTFNMNNFYNPISITPDGQSFLTIDSQDNYVLWNIATGAKIHQLEGKASRGEYEITTAQILVNGDRNGNDLTLWNLTTGERIRKFCNQ</sequence>
<geneLocation type="plasmid" evidence="5">
    <name>pP742502</name>
</geneLocation>
<dbReference type="HOGENOM" id="CLU_701545_0_0_3"/>
<dbReference type="PROSITE" id="PS50082">
    <property type="entry name" value="WD_REPEATS_2"/>
    <property type="match status" value="1"/>
</dbReference>
<evidence type="ECO:0000256" key="4">
    <source>
        <dbReference type="SAM" id="Phobius"/>
    </source>
</evidence>
<reference evidence="5" key="1">
    <citation type="submission" date="2009-01" db="EMBL/GenBank/DDBJ databases">
        <title>Complete sequence of plasmid2 Cyanothece sp. PCC 7425.</title>
        <authorList>
            <consortium name="US DOE Joint Genome Institute"/>
            <person name="Lucas S."/>
            <person name="Copeland A."/>
            <person name="Lapidus A."/>
            <person name="Glavina del Rio T."/>
            <person name="Dalin E."/>
            <person name="Tice H."/>
            <person name="Bruce D."/>
            <person name="Goodwin L."/>
            <person name="Pitluck S."/>
            <person name="Sims D."/>
            <person name="Meineke L."/>
            <person name="Brettin T."/>
            <person name="Detter J.C."/>
            <person name="Han C."/>
            <person name="Larimer F."/>
            <person name="Land M."/>
            <person name="Hauser L."/>
            <person name="Kyrpides N."/>
            <person name="Ovchinnikova G."/>
            <person name="Liberton M."/>
            <person name="Stoeckel J."/>
            <person name="Banerjee A."/>
            <person name="Singh A."/>
            <person name="Page L."/>
            <person name="Sato H."/>
            <person name="Zhao L."/>
            <person name="Sherman L."/>
            <person name="Pakrasi H."/>
            <person name="Richardson P."/>
        </authorList>
    </citation>
    <scope>NUCLEOTIDE SEQUENCE</scope>
    <source>
        <strain evidence="5">PCC 7425</strain>
        <plasmid evidence="5">pP742502</plasmid>
    </source>
</reference>
<dbReference type="InterPro" id="IPR001680">
    <property type="entry name" value="WD40_rpt"/>
</dbReference>
<organism evidence="5">
    <name type="scientific">Cyanothece sp. (strain PCC 7425 / ATCC 29141)</name>
    <dbReference type="NCBI Taxonomy" id="395961"/>
    <lineage>
        <taxon>Bacteria</taxon>
        <taxon>Bacillati</taxon>
        <taxon>Cyanobacteriota</taxon>
        <taxon>Cyanophyceae</taxon>
        <taxon>Gomontiellales</taxon>
        <taxon>Cyanothecaceae</taxon>
        <taxon>Cyanothece</taxon>
    </lineage>
</organism>
<protein>
    <submittedName>
        <fullName evidence="5">WD-40 repeat protein</fullName>
    </submittedName>
</protein>
<keyword evidence="4" id="KW-0812">Transmembrane</keyword>
<keyword evidence="4" id="KW-1133">Transmembrane helix</keyword>
<keyword evidence="5" id="KW-0614">Plasmid</keyword>
<gene>
    <name evidence="5" type="ordered locus">Cyan7425_0003</name>
</gene>
<dbReference type="PANTHER" id="PTHR22847">
    <property type="entry name" value="WD40 REPEAT PROTEIN"/>
    <property type="match status" value="1"/>
</dbReference>
<accession>B8HZ74</accession>
<dbReference type="InterPro" id="IPR011047">
    <property type="entry name" value="Quinoprotein_ADH-like_sf"/>
</dbReference>
<evidence type="ECO:0000256" key="3">
    <source>
        <dbReference type="PROSITE-ProRule" id="PRU00221"/>
    </source>
</evidence>
<feature type="repeat" description="WD" evidence="3">
    <location>
        <begin position="143"/>
        <end position="184"/>
    </location>
</feature>
<dbReference type="SMART" id="SM00320">
    <property type="entry name" value="WD40"/>
    <property type="match status" value="3"/>
</dbReference>
<evidence type="ECO:0000256" key="2">
    <source>
        <dbReference type="ARBA" id="ARBA00022737"/>
    </source>
</evidence>
<keyword evidence="1 3" id="KW-0853">WD repeat</keyword>
<dbReference type="SUPFAM" id="SSF50998">
    <property type="entry name" value="Quinoprotein alcohol dehydrogenase-like"/>
    <property type="match status" value="1"/>
</dbReference>
<keyword evidence="4" id="KW-0472">Membrane</keyword>
<keyword evidence="2" id="KW-0677">Repeat</keyword>
<proteinExistence type="predicted"/>
<dbReference type="OrthoDB" id="529475at2"/>
<dbReference type="Pfam" id="PF00400">
    <property type="entry name" value="WD40"/>
    <property type="match status" value="1"/>
</dbReference>